<sequence>MFPSPACGGGAGEEGLSSQQEQSAPYLFLDIACGDIEGKLGNANFVANAPAEVVAQERQRIVDWNTQLAAMREQAGKLGG</sequence>
<dbReference type="InterPro" id="IPR010978">
    <property type="entry name" value="tRNA-bd_arm"/>
</dbReference>
<reference evidence="4 5" key="1">
    <citation type="submission" date="2024-07" db="EMBL/GenBank/DDBJ databases">
        <title>Molecular mechanisms and environmental adaptations of flagellar loss and biofilm growth of Rhodanobacter under environmental stress.</title>
        <authorList>
            <person name="Chen M."/>
        </authorList>
    </citation>
    <scope>NUCLEOTIDE SEQUENCE [LARGE SCALE GENOMIC DNA]</scope>
    <source>
        <strain evidence="4 5">RS22</strain>
    </source>
</reference>
<comment type="caution">
    <text evidence="4">The sequence shown here is derived from an EMBL/GenBank/DDBJ whole genome shotgun (WGS) entry which is preliminary data.</text>
</comment>
<dbReference type="InterPro" id="IPR037118">
    <property type="entry name" value="Val-tRNA_synth_C_sf"/>
</dbReference>
<protein>
    <recommendedName>
        <fullName evidence="3">Valyl-tRNA synthetase tRNA-binding arm domain-containing protein</fullName>
    </recommendedName>
</protein>
<organism evidence="4 5">
    <name type="scientific">Rhodanobacter humi</name>
    <dbReference type="NCBI Taxonomy" id="1888173"/>
    <lineage>
        <taxon>Bacteria</taxon>
        <taxon>Pseudomonadati</taxon>
        <taxon>Pseudomonadota</taxon>
        <taxon>Gammaproteobacteria</taxon>
        <taxon>Lysobacterales</taxon>
        <taxon>Rhodanobacteraceae</taxon>
        <taxon>Rhodanobacter</taxon>
    </lineage>
</organism>
<accession>A0ABV4ATL6</accession>
<gene>
    <name evidence="4" type="ORF">AB7878_13640</name>
</gene>
<feature type="domain" description="Valyl-tRNA synthetase tRNA-binding arm" evidence="3">
    <location>
        <begin position="35"/>
        <end position="78"/>
    </location>
</feature>
<dbReference type="InterPro" id="IPR019499">
    <property type="entry name" value="Val-tRNA_synth_tRNA-bd"/>
</dbReference>
<evidence type="ECO:0000256" key="1">
    <source>
        <dbReference type="ARBA" id="ARBA00022741"/>
    </source>
</evidence>
<dbReference type="Gene3D" id="1.10.287.380">
    <property type="entry name" value="Valyl-tRNA synthetase, C-terminal domain"/>
    <property type="match status" value="1"/>
</dbReference>
<evidence type="ECO:0000313" key="5">
    <source>
        <dbReference type="Proteomes" id="UP001562159"/>
    </source>
</evidence>
<name>A0ABV4ATL6_9GAMM</name>
<dbReference type="Pfam" id="PF10458">
    <property type="entry name" value="Val_tRNA-synt_C"/>
    <property type="match status" value="1"/>
</dbReference>
<dbReference type="SUPFAM" id="SSF46589">
    <property type="entry name" value="tRNA-binding arm"/>
    <property type="match status" value="1"/>
</dbReference>
<keyword evidence="1" id="KW-0547">Nucleotide-binding</keyword>
<evidence type="ECO:0000259" key="3">
    <source>
        <dbReference type="Pfam" id="PF10458"/>
    </source>
</evidence>
<evidence type="ECO:0000256" key="2">
    <source>
        <dbReference type="ARBA" id="ARBA00022840"/>
    </source>
</evidence>
<evidence type="ECO:0000313" key="4">
    <source>
        <dbReference type="EMBL" id="MEY2183461.1"/>
    </source>
</evidence>
<dbReference type="Proteomes" id="UP001562159">
    <property type="component" value="Unassembled WGS sequence"/>
</dbReference>
<dbReference type="EMBL" id="JBGBPY010000001">
    <property type="protein sequence ID" value="MEY2183461.1"/>
    <property type="molecule type" value="Genomic_DNA"/>
</dbReference>
<keyword evidence="5" id="KW-1185">Reference proteome</keyword>
<proteinExistence type="predicted"/>
<keyword evidence="2" id="KW-0067">ATP-binding</keyword>